<proteinExistence type="predicted"/>
<feature type="region of interest" description="Disordered" evidence="1">
    <location>
        <begin position="54"/>
        <end position="119"/>
    </location>
</feature>
<sequence>MVFAIYLARRCLRHSTHAAVRTSGSAKASPLIGHISDNDVAVASSAFGLHPTRVTSRELSSNTSASDEARGDGVEIKSPPINDGGKTPSEEGISAVASSLDTREQDSDPTPALEETTARKETMAERDARLMALFSDREGGSASYGSVEGDRLYGGMGSQTKRNMFRVI</sequence>
<evidence type="ECO:0000256" key="1">
    <source>
        <dbReference type="SAM" id="MobiDB-lite"/>
    </source>
</evidence>
<feature type="compositionally biased region" description="Polar residues" evidence="1">
    <location>
        <begin position="54"/>
        <end position="66"/>
    </location>
</feature>
<keyword evidence="3" id="KW-1185">Reference proteome</keyword>
<protein>
    <submittedName>
        <fullName evidence="2">Uncharacterized protein</fullName>
    </submittedName>
</protein>
<comment type="caution">
    <text evidence="2">The sequence shown here is derived from an EMBL/GenBank/DDBJ whole genome shotgun (WGS) entry which is preliminary data.</text>
</comment>
<accession>A0A8X7NB62</accession>
<dbReference type="EMBL" id="LWDG02000080">
    <property type="protein sequence ID" value="KAE8269732.1"/>
    <property type="molecule type" value="Genomic_DNA"/>
</dbReference>
<dbReference type="AlphaFoldDB" id="A0A8X7NB62"/>
<reference evidence="2" key="2">
    <citation type="journal article" date="2019" name="IMA Fungus">
        <title>Genome sequencing and comparison of five Tilletia species to identify candidate genes for the detection of regulated species infecting wheat.</title>
        <authorList>
            <person name="Nguyen H.D.T."/>
            <person name="Sultana T."/>
            <person name="Kesanakurti P."/>
            <person name="Hambleton S."/>
        </authorList>
    </citation>
    <scope>NUCLEOTIDE SEQUENCE</scope>
    <source>
        <strain evidence="2">DAOMC 236422</strain>
    </source>
</reference>
<evidence type="ECO:0000313" key="2">
    <source>
        <dbReference type="EMBL" id="KAE8269732.1"/>
    </source>
</evidence>
<name>A0A8X7NB62_9BASI</name>
<gene>
    <name evidence="2" type="ORF">A4X09_0g2598</name>
</gene>
<dbReference type="Proteomes" id="UP000078113">
    <property type="component" value="Unassembled WGS sequence"/>
</dbReference>
<organism evidence="2 3">
    <name type="scientific">Tilletia walkeri</name>
    <dbReference type="NCBI Taxonomy" id="117179"/>
    <lineage>
        <taxon>Eukaryota</taxon>
        <taxon>Fungi</taxon>
        <taxon>Dikarya</taxon>
        <taxon>Basidiomycota</taxon>
        <taxon>Ustilaginomycotina</taxon>
        <taxon>Exobasidiomycetes</taxon>
        <taxon>Tilletiales</taxon>
        <taxon>Tilletiaceae</taxon>
        <taxon>Tilletia</taxon>
    </lineage>
</organism>
<reference evidence="2" key="1">
    <citation type="submission" date="2016-04" db="EMBL/GenBank/DDBJ databases">
        <authorList>
            <person name="Nguyen H.D."/>
            <person name="Samba Siva P."/>
            <person name="Cullis J."/>
            <person name="Levesque C.A."/>
            <person name="Hambleton S."/>
        </authorList>
    </citation>
    <scope>NUCLEOTIDE SEQUENCE</scope>
    <source>
        <strain evidence="2">DAOMC 236422</strain>
    </source>
</reference>
<evidence type="ECO:0000313" key="3">
    <source>
        <dbReference type="Proteomes" id="UP000078113"/>
    </source>
</evidence>